<evidence type="ECO:0000313" key="2">
    <source>
        <dbReference type="Proteomes" id="UP000823618"/>
    </source>
</evidence>
<dbReference type="InterPro" id="IPR053746">
    <property type="entry name" value="Viral_HT_Connector_Assembly"/>
</dbReference>
<comment type="caution">
    <text evidence="1">The sequence shown here is derived from an EMBL/GenBank/DDBJ whole genome shotgun (WGS) entry which is preliminary data.</text>
</comment>
<dbReference type="Proteomes" id="UP000823618">
    <property type="component" value="Unassembled WGS sequence"/>
</dbReference>
<dbReference type="InterPro" id="IPR021146">
    <property type="entry name" value="Phage_gp6-like_head-tail"/>
</dbReference>
<reference evidence="1" key="1">
    <citation type="submission" date="2020-10" db="EMBL/GenBank/DDBJ databases">
        <authorList>
            <person name="Gilroy R."/>
        </authorList>
    </citation>
    <scope>NUCLEOTIDE SEQUENCE</scope>
    <source>
        <strain evidence="1">E3-2379</strain>
    </source>
</reference>
<dbReference type="AlphaFoldDB" id="A0A9D9I1C1"/>
<proteinExistence type="predicted"/>
<accession>A0A9D9I1C1</accession>
<gene>
    <name evidence="1" type="ORF">IAC13_07470</name>
</gene>
<reference evidence="1" key="2">
    <citation type="journal article" date="2021" name="PeerJ">
        <title>Extensive microbial diversity within the chicken gut microbiome revealed by metagenomics and culture.</title>
        <authorList>
            <person name="Gilroy R."/>
            <person name="Ravi A."/>
            <person name="Getino M."/>
            <person name="Pursley I."/>
            <person name="Horton D.L."/>
            <person name="Alikhan N.F."/>
            <person name="Baker D."/>
            <person name="Gharbi K."/>
            <person name="Hall N."/>
            <person name="Watson M."/>
            <person name="Adriaenssens E.M."/>
            <person name="Foster-Nyarko E."/>
            <person name="Jarju S."/>
            <person name="Secka A."/>
            <person name="Antonio M."/>
            <person name="Oren A."/>
            <person name="Chaudhuri R.R."/>
            <person name="La Ragione R."/>
            <person name="Hildebrand F."/>
            <person name="Pallen M.J."/>
        </authorList>
    </citation>
    <scope>NUCLEOTIDE SEQUENCE</scope>
    <source>
        <strain evidence="1">E3-2379</strain>
    </source>
</reference>
<evidence type="ECO:0000313" key="1">
    <source>
        <dbReference type="EMBL" id="MBO8463752.1"/>
    </source>
</evidence>
<dbReference type="EMBL" id="JADIML010000206">
    <property type="protein sequence ID" value="MBO8463752.1"/>
    <property type="molecule type" value="Genomic_DNA"/>
</dbReference>
<name>A0A9D9I1C1_9FIRM</name>
<sequence length="114" mass="13060">MELKTLKKYLGITEEDISKDIALAFIIFDVEETIINYCNIKEVPVGLLNTAYRMAIDIYRNENLGQEESAQGSISSISIGDTSTSFKQSVDDNFKNTVLKNYIPQLNRYRKLVW</sequence>
<dbReference type="Pfam" id="PF05135">
    <property type="entry name" value="Phage_connect_1"/>
    <property type="match status" value="1"/>
</dbReference>
<dbReference type="Gene3D" id="1.10.246.150">
    <property type="match status" value="1"/>
</dbReference>
<organism evidence="1 2">
    <name type="scientific">Candidatus Scybalomonas excrementavium</name>
    <dbReference type="NCBI Taxonomy" id="2840943"/>
    <lineage>
        <taxon>Bacteria</taxon>
        <taxon>Bacillati</taxon>
        <taxon>Bacillota</taxon>
        <taxon>Clostridia</taxon>
        <taxon>Lachnospirales</taxon>
        <taxon>Lachnospiraceae</taxon>
        <taxon>Lachnospiraceae incertae sedis</taxon>
        <taxon>Candidatus Scybalomonas</taxon>
    </lineage>
</organism>
<protein>
    <submittedName>
        <fullName evidence="1">Phage head-tail connector protein</fullName>
    </submittedName>
</protein>